<evidence type="ECO:0000313" key="2">
    <source>
        <dbReference type="Proteomes" id="UP000199119"/>
    </source>
</evidence>
<accession>A0A1I2F536</accession>
<proteinExistence type="predicted"/>
<organism evidence="1 2">
    <name type="scientific">Paracidovorax wautersii</name>
    <dbReference type="NCBI Taxonomy" id="1177982"/>
    <lineage>
        <taxon>Bacteria</taxon>
        <taxon>Pseudomonadati</taxon>
        <taxon>Pseudomonadota</taxon>
        <taxon>Betaproteobacteria</taxon>
        <taxon>Burkholderiales</taxon>
        <taxon>Comamonadaceae</taxon>
        <taxon>Paracidovorax</taxon>
    </lineage>
</organism>
<dbReference type="AlphaFoldDB" id="A0A1I2F536"/>
<dbReference type="RefSeq" id="WP_092940166.1">
    <property type="nucleotide sequence ID" value="NZ_FONX01000009.1"/>
</dbReference>
<evidence type="ECO:0000313" key="1">
    <source>
        <dbReference type="EMBL" id="SFF00554.1"/>
    </source>
</evidence>
<keyword evidence="2" id="KW-1185">Reference proteome</keyword>
<dbReference type="EMBL" id="FONX01000009">
    <property type="protein sequence ID" value="SFF00554.1"/>
    <property type="molecule type" value="Genomic_DNA"/>
</dbReference>
<sequence>MSFLTSIPLSHSSLVRTCLAAGVVFPDATPPISMGDLVVANAVYQHAGTDDFINPLPERDFSAIVIAYFTKNPERLSLEAMRAAFVLFLWDASNRRQHPRLDKLNELWSMAEADAQNAFLQLFVEQCVWIRRQAAGEFK</sequence>
<protein>
    <submittedName>
        <fullName evidence="1">Uncharacterized protein</fullName>
    </submittedName>
</protein>
<reference evidence="2" key="1">
    <citation type="submission" date="2016-10" db="EMBL/GenBank/DDBJ databases">
        <authorList>
            <person name="Varghese N."/>
            <person name="Submissions S."/>
        </authorList>
    </citation>
    <scope>NUCLEOTIDE SEQUENCE [LARGE SCALE GENOMIC DNA]</scope>
    <source>
        <strain evidence="2">DSM 27981</strain>
    </source>
</reference>
<name>A0A1I2F536_9BURK</name>
<dbReference type="Proteomes" id="UP000199119">
    <property type="component" value="Unassembled WGS sequence"/>
</dbReference>
<gene>
    <name evidence="1" type="ORF">SAMN04489711_109159</name>
</gene>
<dbReference type="STRING" id="1177982.SAMN04489711_109159"/>